<dbReference type="EMBL" id="GBHO01036316">
    <property type="protein sequence ID" value="JAG07288.1"/>
    <property type="molecule type" value="Transcribed_RNA"/>
</dbReference>
<evidence type="ECO:0000259" key="2">
    <source>
        <dbReference type="PROSITE" id="PS50994"/>
    </source>
</evidence>
<dbReference type="Pfam" id="PF17921">
    <property type="entry name" value="Integrase_H2C2"/>
    <property type="match status" value="1"/>
</dbReference>
<sequence>LTFLQRCKPSNPRIIRWQLYLQNFDFDVLYCKGSENIVADVLSRIVPDNMNSPPNNHVFHVLEIDILDVAKKFEFLKNISTLQRQDSYLLNIIESIKNNNSEETQHFVVINGILYTNENNLIPRKRVCIPSQCQDELICLTHIYYNHIGIEKTYKLLQEQFFFKKMRSRTKALIKSCHICQTCKHPNIRHLTPIQTITARKPNDLLSMDFYGPLPAGQFNNRYILVLVDNVSKFVKLYPMKRATTGGVISALKNHFLKLSKPRTILSDNATQFTSKKFQEFVASQGVRSVLIPIRHPECNLQNELIATWATISDVF</sequence>
<dbReference type="PANTHER" id="PTHR37984">
    <property type="entry name" value="PROTEIN CBG26694"/>
    <property type="match status" value="1"/>
</dbReference>
<dbReference type="InterPro" id="IPR012337">
    <property type="entry name" value="RNaseH-like_sf"/>
</dbReference>
<protein>
    <recommendedName>
        <fullName evidence="1">RNA-directed DNA polymerase</fullName>
        <ecNumber evidence="1">2.7.7.49</ecNumber>
    </recommendedName>
</protein>
<reference evidence="3" key="1">
    <citation type="journal article" date="2014" name="PLoS ONE">
        <title>Transcriptome-Based Identification of ABC Transporters in the Western Tarnished Plant Bug Lygus hesperus.</title>
        <authorList>
            <person name="Hull J.J."/>
            <person name="Chaney K."/>
            <person name="Geib S.M."/>
            <person name="Fabrick J.A."/>
            <person name="Brent C.S."/>
            <person name="Walsh D."/>
            <person name="Lavine L.C."/>
        </authorList>
    </citation>
    <scope>NUCLEOTIDE SEQUENCE</scope>
</reference>
<name>A0A0A9WL93_LYGHE</name>
<dbReference type="GO" id="GO:0003676">
    <property type="term" value="F:nucleic acid binding"/>
    <property type="evidence" value="ECO:0007669"/>
    <property type="project" value="InterPro"/>
</dbReference>
<feature type="non-terminal residue" evidence="3">
    <location>
        <position position="1"/>
    </location>
</feature>
<organism evidence="3">
    <name type="scientific">Lygus hesperus</name>
    <name type="common">Western plant bug</name>
    <dbReference type="NCBI Taxonomy" id="30085"/>
    <lineage>
        <taxon>Eukaryota</taxon>
        <taxon>Metazoa</taxon>
        <taxon>Ecdysozoa</taxon>
        <taxon>Arthropoda</taxon>
        <taxon>Hexapoda</taxon>
        <taxon>Insecta</taxon>
        <taxon>Pterygota</taxon>
        <taxon>Neoptera</taxon>
        <taxon>Paraneoptera</taxon>
        <taxon>Hemiptera</taxon>
        <taxon>Heteroptera</taxon>
        <taxon>Panheteroptera</taxon>
        <taxon>Cimicomorpha</taxon>
        <taxon>Miridae</taxon>
        <taxon>Mirini</taxon>
        <taxon>Lygus</taxon>
    </lineage>
</organism>
<gene>
    <name evidence="3" type="ORF">CM83_18264</name>
</gene>
<accession>A0A0A9WL93</accession>
<dbReference type="EC" id="2.7.7.49" evidence="1"/>
<dbReference type="PANTHER" id="PTHR37984:SF5">
    <property type="entry name" value="PROTEIN NYNRIN-LIKE"/>
    <property type="match status" value="1"/>
</dbReference>
<dbReference type="PROSITE" id="PS50994">
    <property type="entry name" value="INTEGRASE"/>
    <property type="match status" value="1"/>
</dbReference>
<dbReference type="GO" id="GO:0015074">
    <property type="term" value="P:DNA integration"/>
    <property type="evidence" value="ECO:0007669"/>
    <property type="project" value="InterPro"/>
</dbReference>
<dbReference type="AlphaFoldDB" id="A0A0A9WL93"/>
<proteinExistence type="predicted"/>
<dbReference type="InterPro" id="IPR001584">
    <property type="entry name" value="Integrase_cat-core"/>
</dbReference>
<dbReference type="Pfam" id="PF00665">
    <property type="entry name" value="rve"/>
    <property type="match status" value="1"/>
</dbReference>
<feature type="domain" description="Integrase catalytic" evidence="2">
    <location>
        <begin position="198"/>
        <end position="304"/>
    </location>
</feature>
<dbReference type="FunFam" id="1.10.340.70:FF:000001">
    <property type="entry name" value="Retrovirus-related Pol polyprotein from transposon gypsy-like Protein"/>
    <property type="match status" value="1"/>
</dbReference>
<dbReference type="SUPFAM" id="SSF53098">
    <property type="entry name" value="Ribonuclease H-like"/>
    <property type="match status" value="1"/>
</dbReference>
<dbReference type="InterPro" id="IPR041588">
    <property type="entry name" value="Integrase_H2C2"/>
</dbReference>
<dbReference type="GO" id="GO:0003964">
    <property type="term" value="F:RNA-directed DNA polymerase activity"/>
    <property type="evidence" value="ECO:0007669"/>
    <property type="project" value="UniProtKB-EC"/>
</dbReference>
<dbReference type="InterPro" id="IPR050951">
    <property type="entry name" value="Retrovirus_Pol_polyprotein"/>
</dbReference>
<evidence type="ECO:0000256" key="1">
    <source>
        <dbReference type="ARBA" id="ARBA00012493"/>
    </source>
</evidence>
<dbReference type="Gene3D" id="3.30.420.10">
    <property type="entry name" value="Ribonuclease H-like superfamily/Ribonuclease H"/>
    <property type="match status" value="1"/>
</dbReference>
<dbReference type="InterPro" id="IPR036397">
    <property type="entry name" value="RNaseH_sf"/>
</dbReference>
<dbReference type="Gene3D" id="1.10.340.70">
    <property type="match status" value="1"/>
</dbReference>
<reference evidence="3" key="2">
    <citation type="submission" date="2014-07" db="EMBL/GenBank/DDBJ databases">
        <authorList>
            <person name="Hull J."/>
        </authorList>
    </citation>
    <scope>NUCLEOTIDE SEQUENCE</scope>
</reference>
<evidence type="ECO:0000313" key="3">
    <source>
        <dbReference type="EMBL" id="JAG07288.1"/>
    </source>
</evidence>